<gene>
    <name evidence="2" type="ORF">PSON_ATCC_30995.1.T1340113</name>
</gene>
<feature type="compositionally biased region" description="Polar residues" evidence="1">
    <location>
        <begin position="7"/>
        <end position="24"/>
    </location>
</feature>
<evidence type="ECO:0000256" key="1">
    <source>
        <dbReference type="SAM" id="MobiDB-lite"/>
    </source>
</evidence>
<feature type="region of interest" description="Disordered" evidence="1">
    <location>
        <begin position="239"/>
        <end position="262"/>
    </location>
</feature>
<proteinExistence type="predicted"/>
<comment type="caution">
    <text evidence="2">The sequence shown here is derived from an EMBL/GenBank/DDBJ whole genome shotgun (WGS) entry which is preliminary data.</text>
</comment>
<feature type="compositionally biased region" description="Basic and acidic residues" evidence="1">
    <location>
        <begin position="239"/>
        <end position="249"/>
    </location>
</feature>
<evidence type="ECO:0000313" key="2">
    <source>
        <dbReference type="EMBL" id="CAD8121811.1"/>
    </source>
</evidence>
<dbReference type="Proteomes" id="UP000692954">
    <property type="component" value="Unassembled WGS sequence"/>
</dbReference>
<reference evidence="2" key="1">
    <citation type="submission" date="2021-01" db="EMBL/GenBank/DDBJ databases">
        <authorList>
            <consortium name="Genoscope - CEA"/>
            <person name="William W."/>
        </authorList>
    </citation>
    <scope>NUCLEOTIDE SEQUENCE</scope>
</reference>
<sequence>MKIPSEIPQSHDTADINSQENSHSIGDHESASLKDELNKSLDLGRKKRQQLTLENPEFQIKQDIEDEKQNIKVETLIRRQLATSINLKDLLKLKISQKDIKNHIHSLFRWILLIFYRENPDLYNWSEFKEQILEKNDGQDLINRLGYQNVVNITHLDAEKTQFLLNLRQKILEENASPEVAKNALIQIFDIVEVIYKIYEHTNRINNLVDKLIKQEDNIKNYNEEIKKINHEIQQAKRSLKSLENKSQDDDNQFQNDEIIKE</sequence>
<organism evidence="2 3">
    <name type="scientific">Paramecium sonneborni</name>
    <dbReference type="NCBI Taxonomy" id="65129"/>
    <lineage>
        <taxon>Eukaryota</taxon>
        <taxon>Sar</taxon>
        <taxon>Alveolata</taxon>
        <taxon>Ciliophora</taxon>
        <taxon>Intramacronucleata</taxon>
        <taxon>Oligohymenophorea</taxon>
        <taxon>Peniculida</taxon>
        <taxon>Parameciidae</taxon>
        <taxon>Paramecium</taxon>
    </lineage>
</organism>
<protein>
    <submittedName>
        <fullName evidence="2">Uncharacterized protein</fullName>
    </submittedName>
</protein>
<feature type="region of interest" description="Disordered" evidence="1">
    <location>
        <begin position="1"/>
        <end position="32"/>
    </location>
</feature>
<evidence type="ECO:0000313" key="3">
    <source>
        <dbReference type="Proteomes" id="UP000692954"/>
    </source>
</evidence>
<name>A0A8S1R139_9CILI</name>
<accession>A0A8S1R139</accession>
<keyword evidence="3" id="KW-1185">Reference proteome</keyword>
<dbReference type="EMBL" id="CAJJDN010000134">
    <property type="protein sequence ID" value="CAD8121811.1"/>
    <property type="molecule type" value="Genomic_DNA"/>
</dbReference>
<dbReference type="OrthoDB" id="302383at2759"/>
<dbReference type="AlphaFoldDB" id="A0A8S1R139"/>